<evidence type="ECO:0000256" key="2">
    <source>
        <dbReference type="ARBA" id="ARBA00022448"/>
    </source>
</evidence>
<keyword evidence="5 9" id="KW-0812">Transmembrane</keyword>
<keyword evidence="4 8" id="KW-0762">Sugar transport</keyword>
<feature type="transmembrane region" description="Helical" evidence="9">
    <location>
        <begin position="292"/>
        <end position="313"/>
    </location>
</feature>
<dbReference type="EMBL" id="JAOQJX010000004">
    <property type="protein sequence ID" value="MCU6746812.1"/>
    <property type="molecule type" value="Genomic_DNA"/>
</dbReference>
<dbReference type="Pfam" id="PF02378">
    <property type="entry name" value="PTS_EIIC"/>
    <property type="match status" value="1"/>
</dbReference>
<feature type="transmembrane region" description="Helical" evidence="9">
    <location>
        <begin position="186"/>
        <end position="210"/>
    </location>
</feature>
<evidence type="ECO:0000259" key="10">
    <source>
        <dbReference type="PROSITE" id="PS51105"/>
    </source>
</evidence>
<protein>
    <recommendedName>
        <fullName evidence="8">Permease IIC component</fullName>
    </recommendedName>
</protein>
<evidence type="ECO:0000313" key="12">
    <source>
        <dbReference type="Proteomes" id="UP001652394"/>
    </source>
</evidence>
<dbReference type="InterPro" id="IPR003352">
    <property type="entry name" value="PTS_EIIC"/>
</dbReference>
<comment type="function">
    <text evidence="8">The phosphoenolpyruvate-dependent sugar phosphotransferase system (PTS), a major carbohydrate active -transport system, catalyzes the phosphorylation of incoming sugar substrates concomitant with their translocation across the cell membrane.</text>
</comment>
<keyword evidence="3 8" id="KW-1003">Cell membrane</keyword>
<dbReference type="InterPro" id="IPR004501">
    <property type="entry name" value="PTS_EIIC_3"/>
</dbReference>
<feature type="transmembrane region" description="Helical" evidence="9">
    <location>
        <begin position="116"/>
        <end position="135"/>
    </location>
</feature>
<feature type="transmembrane region" description="Helical" evidence="9">
    <location>
        <begin position="348"/>
        <end position="373"/>
    </location>
</feature>
<evidence type="ECO:0000256" key="5">
    <source>
        <dbReference type="ARBA" id="ARBA00022692"/>
    </source>
</evidence>
<organism evidence="11 12">
    <name type="scientific">Faecalicatena acetigenes</name>
    <dbReference type="NCBI Taxonomy" id="2981790"/>
    <lineage>
        <taxon>Bacteria</taxon>
        <taxon>Bacillati</taxon>
        <taxon>Bacillota</taxon>
        <taxon>Clostridia</taxon>
        <taxon>Lachnospirales</taxon>
        <taxon>Lachnospiraceae</taxon>
        <taxon>Faecalicatena</taxon>
    </lineage>
</organism>
<dbReference type="InterPro" id="IPR051088">
    <property type="entry name" value="PTS_Sugar-EIIC/EIIB"/>
</dbReference>
<feature type="transmembrane region" description="Helical" evidence="9">
    <location>
        <begin position="30"/>
        <end position="48"/>
    </location>
</feature>
<keyword evidence="2 8" id="KW-0813">Transport</keyword>
<dbReference type="Proteomes" id="UP001652394">
    <property type="component" value="Unassembled WGS sequence"/>
</dbReference>
<proteinExistence type="predicted"/>
<name>A0ABT2T993_9FIRM</name>
<evidence type="ECO:0000313" key="11">
    <source>
        <dbReference type="EMBL" id="MCU6746812.1"/>
    </source>
</evidence>
<dbReference type="RefSeq" id="WP_059066355.1">
    <property type="nucleotide sequence ID" value="NZ_JAOQJX010000004.1"/>
</dbReference>
<dbReference type="PIRSF" id="PIRSF006351">
    <property type="entry name" value="PTS_EIIC-Cellobiose"/>
    <property type="match status" value="1"/>
</dbReference>
<keyword evidence="7 8" id="KW-0472">Membrane</keyword>
<sequence>MNTQERMNNFLGKIATFFNTQPHISAIKDGIVTVTPFTIIGGIALVIANPPIPENMDMTSFIGTILGGWKKIAEALSEYTTLANSLTLGILSVYLTFTIAYLLAGKRKLNQLTTSIGALMVFFAIAAPVTGFDGTNAIPVSYLDAKGMFTAILVACVTVEVTNFLMKKNIHIRLPEAVPPMVAAPFEALIPFVANLILFMGIDAICQSVFKMQIPALIMQIFSPLVATSDTLWAAILYAFLINAFWFLGLHGSNIVGAIINPFLLINLTANAEAMSAGKELPHVLVQNWNILAVNFGGCGATLAIVIACLLVAKSKYIRSITKIGGFPTIFNISEPVTFGMPLMLNSYLMLPILLVPTLNSAVTYLCMSWNVIGRAFVPVPWTLPGPIAAFLATLDWKAAVLWVLLVIVDILIYMPFIKMYDRTKLKEEKGEAQEG</sequence>
<dbReference type="PANTHER" id="PTHR33989:SF4">
    <property type="entry name" value="PTS SYSTEM N,N'-DIACETYLCHITOBIOSE-SPECIFIC EIIC COMPONENT"/>
    <property type="match status" value="1"/>
</dbReference>
<reference evidence="11 12" key="1">
    <citation type="journal article" date="2021" name="ISME Commun">
        <title>Automated analysis of genomic sequences facilitates high-throughput and comprehensive description of bacteria.</title>
        <authorList>
            <person name="Hitch T.C.A."/>
        </authorList>
    </citation>
    <scope>NUCLEOTIDE SEQUENCE [LARGE SCALE GENOMIC DNA]</scope>
    <source>
        <strain evidence="11 12">H2_18</strain>
    </source>
</reference>
<feature type="transmembrane region" description="Helical" evidence="9">
    <location>
        <begin position="255"/>
        <end position="272"/>
    </location>
</feature>
<dbReference type="PROSITE" id="PS51105">
    <property type="entry name" value="PTS_EIIC_TYPE_3"/>
    <property type="match status" value="1"/>
</dbReference>
<accession>A0ABT2T993</accession>
<evidence type="ECO:0000256" key="6">
    <source>
        <dbReference type="ARBA" id="ARBA00022989"/>
    </source>
</evidence>
<gene>
    <name evidence="11" type="ORF">OCV51_03910</name>
</gene>
<dbReference type="PANTHER" id="PTHR33989">
    <property type="match status" value="1"/>
</dbReference>
<comment type="subcellular location">
    <subcellularLocation>
        <location evidence="1">Cell membrane</location>
        <topology evidence="1">Multi-pass membrane protein</topology>
    </subcellularLocation>
</comment>
<evidence type="ECO:0000256" key="8">
    <source>
        <dbReference type="PIRNR" id="PIRNR006351"/>
    </source>
</evidence>
<keyword evidence="12" id="KW-1185">Reference proteome</keyword>
<feature type="transmembrane region" description="Helical" evidence="9">
    <location>
        <begin position="86"/>
        <end position="104"/>
    </location>
</feature>
<evidence type="ECO:0000256" key="4">
    <source>
        <dbReference type="ARBA" id="ARBA00022597"/>
    </source>
</evidence>
<evidence type="ECO:0000256" key="9">
    <source>
        <dbReference type="SAM" id="Phobius"/>
    </source>
</evidence>
<keyword evidence="6 9" id="KW-1133">Transmembrane helix</keyword>
<evidence type="ECO:0000256" key="1">
    <source>
        <dbReference type="ARBA" id="ARBA00004651"/>
    </source>
</evidence>
<feature type="transmembrane region" description="Helical" evidence="9">
    <location>
        <begin position="400"/>
        <end position="418"/>
    </location>
</feature>
<comment type="caution">
    <text evidence="11">The sequence shown here is derived from an EMBL/GenBank/DDBJ whole genome shotgun (WGS) entry which is preliminary data.</text>
</comment>
<dbReference type="NCBIfam" id="TIGR00410">
    <property type="entry name" value="lacE"/>
    <property type="match status" value="1"/>
</dbReference>
<dbReference type="InterPro" id="IPR004796">
    <property type="entry name" value="PTS_IIC_cello"/>
</dbReference>
<evidence type="ECO:0000256" key="3">
    <source>
        <dbReference type="ARBA" id="ARBA00022475"/>
    </source>
</evidence>
<feature type="domain" description="PTS EIIC type-3" evidence="10">
    <location>
        <begin position="7"/>
        <end position="417"/>
    </location>
</feature>
<feature type="transmembrane region" description="Helical" evidence="9">
    <location>
        <begin position="147"/>
        <end position="166"/>
    </location>
</feature>
<evidence type="ECO:0000256" key="7">
    <source>
        <dbReference type="ARBA" id="ARBA00023136"/>
    </source>
</evidence>